<organism evidence="1 2">
    <name type="scientific">Steinernema glaseri</name>
    <dbReference type="NCBI Taxonomy" id="37863"/>
    <lineage>
        <taxon>Eukaryota</taxon>
        <taxon>Metazoa</taxon>
        <taxon>Ecdysozoa</taxon>
        <taxon>Nematoda</taxon>
        <taxon>Chromadorea</taxon>
        <taxon>Rhabditida</taxon>
        <taxon>Tylenchina</taxon>
        <taxon>Panagrolaimomorpha</taxon>
        <taxon>Strongyloidoidea</taxon>
        <taxon>Steinernematidae</taxon>
        <taxon>Steinernema</taxon>
    </lineage>
</organism>
<dbReference type="AlphaFoldDB" id="A0A1I8ALK9"/>
<proteinExistence type="predicted"/>
<name>A0A1I8ALK9_9BILA</name>
<evidence type="ECO:0000313" key="1">
    <source>
        <dbReference type="Proteomes" id="UP000095287"/>
    </source>
</evidence>
<dbReference type="Proteomes" id="UP000095287">
    <property type="component" value="Unplaced"/>
</dbReference>
<dbReference type="WBParaSite" id="L893_g6705.t1">
    <property type="protein sequence ID" value="L893_g6705.t1"/>
    <property type="gene ID" value="L893_g6705"/>
</dbReference>
<evidence type="ECO:0000313" key="2">
    <source>
        <dbReference type="WBParaSite" id="L893_g6705.t1"/>
    </source>
</evidence>
<accession>A0A1I8ALK9</accession>
<sequence length="81" mass="9411">MYLRRALKTTVCTLRVNVFCKELNKEIDARSKNQKQQLPYTLSTTLIMSRERKSGGLIARDKEQLGIDILTRFNICEDYGL</sequence>
<protein>
    <submittedName>
        <fullName evidence="2">Uncharacterized protein</fullName>
    </submittedName>
</protein>
<reference evidence="2" key="1">
    <citation type="submission" date="2016-11" db="UniProtKB">
        <authorList>
            <consortium name="WormBaseParasite"/>
        </authorList>
    </citation>
    <scope>IDENTIFICATION</scope>
</reference>
<keyword evidence="1" id="KW-1185">Reference proteome</keyword>